<keyword evidence="8" id="KW-1185">Reference proteome</keyword>
<dbReference type="NCBIfam" id="TIGR00229">
    <property type="entry name" value="sensory_box"/>
    <property type="match status" value="2"/>
</dbReference>
<dbReference type="Gene3D" id="3.20.20.450">
    <property type="entry name" value="EAL domain"/>
    <property type="match status" value="1"/>
</dbReference>
<protein>
    <submittedName>
        <fullName evidence="7">EAL domain-containing protein</fullName>
    </submittedName>
</protein>
<dbReference type="PROSITE" id="PS50883">
    <property type="entry name" value="EAL"/>
    <property type="match status" value="1"/>
</dbReference>
<feature type="modified residue" description="4-aspartylphosphate" evidence="1">
    <location>
        <position position="54"/>
    </location>
</feature>
<dbReference type="SUPFAM" id="SSF55785">
    <property type="entry name" value="PYP-like sensor domain (PAS domain)"/>
    <property type="match status" value="2"/>
</dbReference>
<dbReference type="InterPro" id="IPR000014">
    <property type="entry name" value="PAS"/>
</dbReference>
<feature type="domain" description="EAL" evidence="5">
    <location>
        <begin position="561"/>
        <end position="815"/>
    </location>
</feature>
<dbReference type="Pfam" id="PF00072">
    <property type="entry name" value="Response_reg"/>
    <property type="match status" value="2"/>
</dbReference>
<sequence>MLDLLYIEDNPADFRLVVRHLQQQGVAANITRVESAEDLTKALGEKEWNAVLTDYKVPGLPFREILSSLVHLPDIPIILISGSIGEETAVELLKDGVWDFVLKDNLARLCPALERSLRDSTERKARRVAECALQESEERFRLIAATITEVIWMVDFARTEIFYVSPAYETLWRRSCASLYQNPRSFLDAIHPEDRPRVREAIQAAQLASEPFDHEYRLLRDDGSVRWVRNCGFPVAATSRFPERYVGVAEDITESRRDQEKLRQAATVFESTRDGVVIADLDANILAVNKAYSDITGYSEQDALGENPRMMQSGRHGPEFYQALWASLLQTGQWQGEIWNRRKNGEIFPCWMTLTTVNDARGDPTHYVSVFSDISQIKRSEAQLSRLAHYDPLTGLPNRLLLQSRLDHALERASRHGNRLALLFIDLDRFKTVNDSLGHRIGDQLLVDVAHRLQSRVKDDDTLGRFGGDEFLVVLEPIGLPEEAAGIARDLLAVLTPPFPLDGDNEAYVSASIGISVYPEDSVSATELLRNADTAMYQAKEQGRNCFCFYTADMNARALALLDLERAVRRALERGEFVLHYQAKVDLRNGLVCGAEALIRWRRENGTLESPANFIPLAEKSGLIVSLGAWVIDEACRQLRSWRDAGWGDLCLAVNVSARQFFAGDFHGVVSDALHRHGIPAQCLELEVTESMLMEDPERTIAILHRLKQIGVKLSLDDFGTGYSGFAYLSRFPIDTLKIDQSFVRNIVVEPEAAMIAVSIIDLAHRMRLSVVAEGVETEAQLGYLKSKDCDQMQGYFFAKPLPADQFLGLLQDGKCLPYARTLEEKEGRTLLLVDDDPGVISSLTRLLRREGYRILSAGSGLEGLELLATHPVQVILADQRMPNMTGTDFLSRVKDLHPDTVRIVLSGYTDLESVTRAVNEGAIYKFLHKPWDDDHLREHIRDAFLYQEAVVRPREAKTDKWP</sequence>
<dbReference type="InterPro" id="IPR035919">
    <property type="entry name" value="EAL_sf"/>
</dbReference>
<feature type="modified residue" description="4-aspartylphosphate" evidence="1">
    <location>
        <position position="879"/>
    </location>
</feature>
<dbReference type="Gene3D" id="3.40.50.2300">
    <property type="match status" value="2"/>
</dbReference>
<dbReference type="InterPro" id="IPR043128">
    <property type="entry name" value="Rev_trsase/Diguanyl_cyclase"/>
</dbReference>
<dbReference type="PROSITE" id="PS50112">
    <property type="entry name" value="PAS"/>
    <property type="match status" value="2"/>
</dbReference>
<dbReference type="Pfam" id="PF13426">
    <property type="entry name" value="PAS_9"/>
    <property type="match status" value="1"/>
</dbReference>
<dbReference type="PANTHER" id="PTHR44757">
    <property type="entry name" value="DIGUANYLATE CYCLASE DGCP"/>
    <property type="match status" value="1"/>
</dbReference>
<gene>
    <name evidence="7" type="ORF">LZ012_11460</name>
</gene>
<feature type="domain" description="PAS" evidence="3">
    <location>
        <begin position="261"/>
        <end position="307"/>
    </location>
</feature>
<dbReference type="InterPro" id="IPR000700">
    <property type="entry name" value="PAS-assoc_C"/>
</dbReference>
<evidence type="ECO:0000259" key="4">
    <source>
        <dbReference type="PROSITE" id="PS50113"/>
    </source>
</evidence>
<dbReference type="Pfam" id="PF08447">
    <property type="entry name" value="PAS_3"/>
    <property type="match status" value="1"/>
</dbReference>
<name>A0ABS9K3H0_9RHOO</name>
<dbReference type="SMART" id="SM00267">
    <property type="entry name" value="GGDEF"/>
    <property type="match status" value="1"/>
</dbReference>
<feature type="domain" description="Response regulatory" evidence="2">
    <location>
        <begin position="830"/>
        <end position="945"/>
    </location>
</feature>
<dbReference type="SUPFAM" id="SSF141868">
    <property type="entry name" value="EAL domain-like"/>
    <property type="match status" value="1"/>
</dbReference>
<evidence type="ECO:0000259" key="5">
    <source>
        <dbReference type="PROSITE" id="PS50883"/>
    </source>
</evidence>
<accession>A0ABS9K3H0</accession>
<proteinExistence type="predicted"/>
<dbReference type="SUPFAM" id="SSF55073">
    <property type="entry name" value="Nucleotide cyclase"/>
    <property type="match status" value="1"/>
</dbReference>
<evidence type="ECO:0000313" key="8">
    <source>
        <dbReference type="Proteomes" id="UP001165384"/>
    </source>
</evidence>
<dbReference type="CDD" id="cd01948">
    <property type="entry name" value="EAL"/>
    <property type="match status" value="1"/>
</dbReference>
<dbReference type="SMART" id="SM00086">
    <property type="entry name" value="PAC"/>
    <property type="match status" value="2"/>
</dbReference>
<dbReference type="PROSITE" id="PS50887">
    <property type="entry name" value="GGDEF"/>
    <property type="match status" value="1"/>
</dbReference>
<evidence type="ECO:0000259" key="3">
    <source>
        <dbReference type="PROSITE" id="PS50112"/>
    </source>
</evidence>
<evidence type="ECO:0000256" key="1">
    <source>
        <dbReference type="PROSITE-ProRule" id="PRU00169"/>
    </source>
</evidence>
<dbReference type="InterPro" id="IPR000160">
    <property type="entry name" value="GGDEF_dom"/>
</dbReference>
<dbReference type="SMART" id="SM00091">
    <property type="entry name" value="PAS"/>
    <property type="match status" value="2"/>
</dbReference>
<dbReference type="SMART" id="SM00052">
    <property type="entry name" value="EAL"/>
    <property type="match status" value="1"/>
</dbReference>
<dbReference type="RefSeq" id="WP_275710896.1">
    <property type="nucleotide sequence ID" value="NZ_JAKLTN010000002.1"/>
</dbReference>
<dbReference type="Gene3D" id="3.30.70.270">
    <property type="match status" value="1"/>
</dbReference>
<dbReference type="InterPro" id="IPR001633">
    <property type="entry name" value="EAL_dom"/>
</dbReference>
<evidence type="ECO:0000313" key="7">
    <source>
        <dbReference type="EMBL" id="MCG2577610.1"/>
    </source>
</evidence>
<organism evidence="7 8">
    <name type="scientific">Dechloromonas hankyongensis</name>
    <dbReference type="NCBI Taxonomy" id="2908002"/>
    <lineage>
        <taxon>Bacteria</taxon>
        <taxon>Pseudomonadati</taxon>
        <taxon>Pseudomonadota</taxon>
        <taxon>Betaproteobacteria</taxon>
        <taxon>Rhodocyclales</taxon>
        <taxon>Azonexaceae</taxon>
        <taxon>Dechloromonas</taxon>
    </lineage>
</organism>
<feature type="domain" description="PAS" evidence="3">
    <location>
        <begin position="136"/>
        <end position="209"/>
    </location>
</feature>
<feature type="domain" description="Response regulatory" evidence="2">
    <location>
        <begin position="3"/>
        <end position="118"/>
    </location>
</feature>
<dbReference type="SMART" id="SM00448">
    <property type="entry name" value="REC"/>
    <property type="match status" value="2"/>
</dbReference>
<dbReference type="CDD" id="cd00156">
    <property type="entry name" value="REC"/>
    <property type="match status" value="1"/>
</dbReference>
<dbReference type="InterPro" id="IPR013655">
    <property type="entry name" value="PAS_fold_3"/>
</dbReference>
<dbReference type="InterPro" id="IPR035965">
    <property type="entry name" value="PAS-like_dom_sf"/>
</dbReference>
<dbReference type="PROSITE" id="PS50113">
    <property type="entry name" value="PAC"/>
    <property type="match status" value="2"/>
</dbReference>
<dbReference type="SUPFAM" id="SSF52172">
    <property type="entry name" value="CheY-like"/>
    <property type="match status" value="2"/>
</dbReference>
<dbReference type="Proteomes" id="UP001165384">
    <property type="component" value="Unassembled WGS sequence"/>
</dbReference>
<dbReference type="InterPro" id="IPR029787">
    <property type="entry name" value="Nucleotide_cyclase"/>
</dbReference>
<dbReference type="Pfam" id="PF00563">
    <property type="entry name" value="EAL"/>
    <property type="match status" value="1"/>
</dbReference>
<dbReference type="InterPro" id="IPR001789">
    <property type="entry name" value="Sig_transdc_resp-reg_receiver"/>
</dbReference>
<dbReference type="PROSITE" id="PS50110">
    <property type="entry name" value="RESPONSE_REGULATORY"/>
    <property type="match status" value="2"/>
</dbReference>
<feature type="domain" description="GGDEF" evidence="6">
    <location>
        <begin position="418"/>
        <end position="552"/>
    </location>
</feature>
<feature type="domain" description="PAC" evidence="4">
    <location>
        <begin position="334"/>
        <end position="386"/>
    </location>
</feature>
<dbReference type="Pfam" id="PF00990">
    <property type="entry name" value="GGDEF"/>
    <property type="match status" value="1"/>
</dbReference>
<dbReference type="Gene3D" id="3.30.450.20">
    <property type="entry name" value="PAS domain"/>
    <property type="match status" value="2"/>
</dbReference>
<dbReference type="EMBL" id="JAKLTN010000002">
    <property type="protein sequence ID" value="MCG2577610.1"/>
    <property type="molecule type" value="Genomic_DNA"/>
</dbReference>
<comment type="caution">
    <text evidence="7">The sequence shown here is derived from an EMBL/GenBank/DDBJ whole genome shotgun (WGS) entry which is preliminary data.</text>
</comment>
<dbReference type="CDD" id="cd01949">
    <property type="entry name" value="GGDEF"/>
    <property type="match status" value="1"/>
</dbReference>
<keyword evidence="1" id="KW-0597">Phosphoprotein</keyword>
<dbReference type="CDD" id="cd00130">
    <property type="entry name" value="PAS"/>
    <property type="match status" value="2"/>
</dbReference>
<dbReference type="InterPro" id="IPR011006">
    <property type="entry name" value="CheY-like_superfamily"/>
</dbReference>
<dbReference type="CDD" id="cd17569">
    <property type="entry name" value="REC_HupR-like"/>
    <property type="match status" value="1"/>
</dbReference>
<dbReference type="InterPro" id="IPR052155">
    <property type="entry name" value="Biofilm_reg_signaling"/>
</dbReference>
<dbReference type="NCBIfam" id="TIGR00254">
    <property type="entry name" value="GGDEF"/>
    <property type="match status" value="1"/>
</dbReference>
<evidence type="ECO:0000259" key="6">
    <source>
        <dbReference type="PROSITE" id="PS50887"/>
    </source>
</evidence>
<dbReference type="PANTHER" id="PTHR44757:SF2">
    <property type="entry name" value="BIOFILM ARCHITECTURE MAINTENANCE PROTEIN MBAA"/>
    <property type="match status" value="1"/>
</dbReference>
<dbReference type="InterPro" id="IPR001610">
    <property type="entry name" value="PAC"/>
</dbReference>
<reference evidence="7" key="1">
    <citation type="submission" date="2022-01" db="EMBL/GenBank/DDBJ databases">
        <authorList>
            <person name="Jo J.-H."/>
            <person name="Im W.-T."/>
        </authorList>
    </citation>
    <scope>NUCLEOTIDE SEQUENCE</scope>
    <source>
        <strain evidence="7">XY25</strain>
    </source>
</reference>
<evidence type="ECO:0000259" key="2">
    <source>
        <dbReference type="PROSITE" id="PS50110"/>
    </source>
</evidence>
<feature type="domain" description="PAC" evidence="4">
    <location>
        <begin position="212"/>
        <end position="264"/>
    </location>
</feature>